<dbReference type="PIRSF" id="PIRSF018266">
    <property type="entry name" value="FecR"/>
    <property type="match status" value="1"/>
</dbReference>
<dbReference type="Gene3D" id="3.55.50.30">
    <property type="match status" value="1"/>
</dbReference>
<dbReference type="PANTHER" id="PTHR30273:SF2">
    <property type="entry name" value="PROTEIN FECR"/>
    <property type="match status" value="1"/>
</dbReference>
<dbReference type="InterPro" id="IPR012373">
    <property type="entry name" value="Ferrdict_sens_TM"/>
</dbReference>
<keyword evidence="1" id="KW-1133">Transmembrane helix</keyword>
<evidence type="ECO:0000256" key="1">
    <source>
        <dbReference type="SAM" id="Phobius"/>
    </source>
</evidence>
<feature type="transmembrane region" description="Helical" evidence="1">
    <location>
        <begin position="71"/>
        <end position="92"/>
    </location>
</feature>
<dbReference type="EMBL" id="FONQ01000013">
    <property type="protein sequence ID" value="SFF27174.1"/>
    <property type="molecule type" value="Genomic_DNA"/>
</dbReference>
<dbReference type="AlphaFoldDB" id="A0A1I2HAG2"/>
<keyword evidence="1" id="KW-0472">Membrane</keyword>
<evidence type="ECO:0000259" key="2">
    <source>
        <dbReference type="Pfam" id="PF04773"/>
    </source>
</evidence>
<dbReference type="STRING" id="935223.SAMN04488131_11363"/>
<evidence type="ECO:0000313" key="4">
    <source>
        <dbReference type="EMBL" id="SFF27174.1"/>
    </source>
</evidence>
<feature type="domain" description="FecR protein" evidence="2">
    <location>
        <begin position="105"/>
        <end position="195"/>
    </location>
</feature>
<dbReference type="Gene3D" id="2.60.120.1440">
    <property type="match status" value="1"/>
</dbReference>
<dbReference type="InterPro" id="IPR032508">
    <property type="entry name" value="FecR_C"/>
</dbReference>
<keyword evidence="1" id="KW-0812">Transmembrane</keyword>
<dbReference type="InterPro" id="IPR006860">
    <property type="entry name" value="FecR"/>
</dbReference>
<keyword evidence="5" id="KW-1185">Reference proteome</keyword>
<dbReference type="PANTHER" id="PTHR30273">
    <property type="entry name" value="PERIPLASMIC SIGNAL SENSOR AND SIGMA FACTOR ACTIVATOR FECR-RELATED"/>
    <property type="match status" value="1"/>
</dbReference>
<name>A0A1I2HAG2_9FLAO</name>
<reference evidence="5" key="1">
    <citation type="submission" date="2016-10" db="EMBL/GenBank/DDBJ databases">
        <authorList>
            <person name="Varghese N."/>
            <person name="Submissions S."/>
        </authorList>
    </citation>
    <scope>NUCLEOTIDE SEQUENCE [LARGE SCALE GENOMIC DNA]</scope>
    <source>
        <strain evidence="5">CGMCC 1.9227</strain>
    </source>
</reference>
<dbReference type="OrthoDB" id="704021at2"/>
<dbReference type="Pfam" id="PF16344">
    <property type="entry name" value="FecR_C"/>
    <property type="match status" value="1"/>
</dbReference>
<dbReference type="RefSeq" id="WP_091206844.1">
    <property type="nucleotide sequence ID" value="NZ_FONQ01000013.1"/>
</dbReference>
<proteinExistence type="predicted"/>
<evidence type="ECO:0000259" key="3">
    <source>
        <dbReference type="Pfam" id="PF16344"/>
    </source>
</evidence>
<gene>
    <name evidence="4" type="ORF">SAMN04488131_11363</name>
</gene>
<dbReference type="GO" id="GO:0016989">
    <property type="term" value="F:sigma factor antagonist activity"/>
    <property type="evidence" value="ECO:0007669"/>
    <property type="project" value="TreeGrafter"/>
</dbReference>
<evidence type="ECO:0000313" key="5">
    <source>
        <dbReference type="Proteomes" id="UP000198596"/>
    </source>
</evidence>
<organism evidence="4 5">
    <name type="scientific">Flavobacterium xueshanense</name>
    <dbReference type="NCBI Taxonomy" id="935223"/>
    <lineage>
        <taxon>Bacteria</taxon>
        <taxon>Pseudomonadati</taxon>
        <taxon>Bacteroidota</taxon>
        <taxon>Flavobacteriia</taxon>
        <taxon>Flavobacteriales</taxon>
        <taxon>Flavobacteriaceae</taxon>
        <taxon>Flavobacterium</taxon>
    </lineage>
</organism>
<dbReference type="Pfam" id="PF04773">
    <property type="entry name" value="FecR"/>
    <property type="match status" value="1"/>
</dbReference>
<dbReference type="Proteomes" id="UP000198596">
    <property type="component" value="Unassembled WGS sequence"/>
</dbReference>
<protein>
    <submittedName>
        <fullName evidence="4">FecR family protein</fullName>
    </submittedName>
</protein>
<sequence length="314" mass="36016">MQKEDFITLAHKYVQNKCSLSEKEAVETFFLRQTEREQNTIILSLNEEKRNTILQKIKTEINKPKKKIRSLYFKIIQIAAIAIIVLAIPLLITRSTSKSLITQSAAKGEIKTLFLPDGSQLILNSNSSITYSNDFKDNRKLILKGEAYFKVVRNPNSPFTIETLQFITKVLGTSFTIKAYENYPNSISVLSGKVKVNSIENPNQNIFLTKNQQLLFQKSQVPQVLNDSREDFLAWTKNIVVLKNTSLGETAEILRNKFNVTILFDNPKLEKLRITGKFKDENITTVLKSIAEVKQLEINFQTPNKIFIREKPKK</sequence>
<accession>A0A1I2HAG2</accession>
<feature type="domain" description="Protein FecR C-terminal" evidence="3">
    <location>
        <begin position="240"/>
        <end position="308"/>
    </location>
</feature>